<sequence length="267" mass="30185">MNSNDTAAAITSNTLENLYHHINKHQHFHSDCLLSVIRGLRNGILTGVRIRIPYIFQAVIYAAIFRDAKININNNNTYIFKIINILSIFRLLSRVKFVVKQMFFHGRNLGMFVGIYKLICCVFRKFGIKGGVESLIAGFVGGYYAFGESKGTSGSVNNQIVLYLFARALIGFIQSGVKRKIIPESLSTTTPTGFRIFAGVTLALILYLTEYEPDTLNSSFMGTMTYLYHKSDSGPMLHNDDKKFSPIIFVVLFINNNNNRLIEKKDR</sequence>
<comment type="caution">
    <text evidence="1">The sequence shown here is derived from an EMBL/GenBank/DDBJ whole genome shotgun (WGS) entry which is preliminary data.</text>
</comment>
<dbReference type="AlphaFoldDB" id="D3B3C9"/>
<dbReference type="OMA" id="IQGMVKR"/>
<dbReference type="FunCoup" id="D3B3C9">
    <property type="interactions" value="45"/>
</dbReference>
<protein>
    <submittedName>
        <fullName evidence="1">Transmembrane protein</fullName>
    </submittedName>
</protein>
<dbReference type="EMBL" id="ADBJ01000010">
    <property type="protein sequence ID" value="EFA83827.1"/>
    <property type="molecule type" value="Genomic_DNA"/>
</dbReference>
<name>D3B3C9_HETP5</name>
<proteinExistence type="predicted"/>
<dbReference type="PANTHER" id="PTHR15460:SF3">
    <property type="entry name" value="PEROXISOMAL MEMBRANE PROTEIN 4"/>
    <property type="match status" value="1"/>
</dbReference>
<dbReference type="GO" id="GO:0005778">
    <property type="term" value="C:peroxisomal membrane"/>
    <property type="evidence" value="ECO:0007669"/>
    <property type="project" value="TreeGrafter"/>
</dbReference>
<dbReference type="RefSeq" id="XP_020435944.1">
    <property type="nucleotide sequence ID" value="XM_020573872.1"/>
</dbReference>
<evidence type="ECO:0000313" key="2">
    <source>
        <dbReference type="Proteomes" id="UP000001396"/>
    </source>
</evidence>
<dbReference type="STRING" id="670386.D3B3C9"/>
<dbReference type="InParanoid" id="D3B3C9"/>
<accession>D3B3C9</accession>
<organism evidence="1 2">
    <name type="scientific">Heterostelium pallidum (strain ATCC 26659 / Pp 5 / PN500)</name>
    <name type="common">Cellular slime mold</name>
    <name type="synonym">Polysphondylium pallidum</name>
    <dbReference type="NCBI Taxonomy" id="670386"/>
    <lineage>
        <taxon>Eukaryota</taxon>
        <taxon>Amoebozoa</taxon>
        <taxon>Evosea</taxon>
        <taxon>Eumycetozoa</taxon>
        <taxon>Dictyostelia</taxon>
        <taxon>Acytosteliales</taxon>
        <taxon>Acytosteliaceae</taxon>
        <taxon>Heterostelium</taxon>
    </lineage>
</organism>
<gene>
    <name evidence="1" type="ORF">PPL_02895</name>
</gene>
<dbReference type="Pfam" id="PF02466">
    <property type="entry name" value="Tim17"/>
    <property type="match status" value="1"/>
</dbReference>
<dbReference type="Proteomes" id="UP000001396">
    <property type="component" value="Unassembled WGS sequence"/>
</dbReference>
<reference evidence="1 2" key="1">
    <citation type="journal article" date="2011" name="Genome Res.">
        <title>Phylogeny-wide analysis of social amoeba genomes highlights ancient origins for complex intercellular communication.</title>
        <authorList>
            <person name="Heidel A.J."/>
            <person name="Lawal H.M."/>
            <person name="Felder M."/>
            <person name="Schilde C."/>
            <person name="Helps N.R."/>
            <person name="Tunggal B."/>
            <person name="Rivero F."/>
            <person name="John U."/>
            <person name="Schleicher M."/>
            <person name="Eichinger L."/>
            <person name="Platzer M."/>
            <person name="Noegel A.A."/>
            <person name="Schaap P."/>
            <person name="Gloeckner G."/>
        </authorList>
    </citation>
    <scope>NUCLEOTIDE SEQUENCE [LARGE SCALE GENOMIC DNA]</scope>
    <source>
        <strain evidence="2">ATCC 26659 / Pp 5 / PN500</strain>
    </source>
</reference>
<keyword evidence="1" id="KW-0472">Membrane</keyword>
<evidence type="ECO:0000313" key="1">
    <source>
        <dbReference type="EMBL" id="EFA83827.1"/>
    </source>
</evidence>
<keyword evidence="2" id="KW-1185">Reference proteome</keyword>
<dbReference type="GeneID" id="31358418"/>
<dbReference type="InterPro" id="IPR019531">
    <property type="entry name" value="Pmp4"/>
</dbReference>
<keyword evidence="1" id="KW-0812">Transmembrane</keyword>
<dbReference type="PANTHER" id="PTHR15460">
    <property type="entry name" value="PEROXISOMAL MEMBRANE PROTEIN 4"/>
    <property type="match status" value="1"/>
</dbReference>